<name>A0A0U4C170_9BACT</name>
<evidence type="ECO:0000313" key="2">
    <source>
        <dbReference type="Proteomes" id="UP000059542"/>
    </source>
</evidence>
<evidence type="ECO:0000313" key="1">
    <source>
        <dbReference type="EMBL" id="ALW86305.1"/>
    </source>
</evidence>
<sequence>MRAINIPVNPTLQQILDEEHAVCDQWAISLFECPNAARKVRRKYKKLTQNYIAELRVTPDDGNCTPTDHKQHFNLHEFADICLSKNVQTIFSV</sequence>
<protein>
    <submittedName>
        <fullName evidence="1">Uncharacterized protein</fullName>
    </submittedName>
</protein>
<organism evidence="1 2">
    <name type="scientific">Hymenobacter sedentarius</name>
    <dbReference type="NCBI Taxonomy" id="1411621"/>
    <lineage>
        <taxon>Bacteria</taxon>
        <taxon>Pseudomonadati</taxon>
        <taxon>Bacteroidota</taxon>
        <taxon>Cytophagia</taxon>
        <taxon>Cytophagales</taxon>
        <taxon>Hymenobacteraceae</taxon>
        <taxon>Hymenobacter</taxon>
    </lineage>
</organism>
<dbReference type="EMBL" id="CP013909">
    <property type="protein sequence ID" value="ALW86305.1"/>
    <property type="molecule type" value="Genomic_DNA"/>
</dbReference>
<proteinExistence type="predicted"/>
<reference evidence="1 2" key="1">
    <citation type="submission" date="2015-12" db="EMBL/GenBank/DDBJ databases">
        <authorList>
            <person name="Shamseldin A."/>
            <person name="Moawad H."/>
            <person name="Abd El-Rahim W.M."/>
            <person name="Sadowsky M.J."/>
        </authorList>
    </citation>
    <scope>NUCLEOTIDE SEQUENCE [LARGE SCALE GENOMIC DNA]</scope>
    <source>
        <strain evidence="1 2">DG5B</strain>
    </source>
</reference>
<gene>
    <name evidence="1" type="ORF">AUC43_15175</name>
</gene>
<dbReference type="AlphaFoldDB" id="A0A0U4C170"/>
<accession>A0A0U4C170</accession>
<dbReference type="RefSeq" id="WP_068195447.1">
    <property type="nucleotide sequence ID" value="NZ_CP013909.1"/>
</dbReference>
<dbReference type="STRING" id="1411621.AUC43_15175"/>
<dbReference type="OrthoDB" id="1454151at2"/>
<dbReference type="Proteomes" id="UP000059542">
    <property type="component" value="Chromosome"/>
</dbReference>
<dbReference type="KEGG" id="hyg:AUC43_15175"/>
<keyword evidence="2" id="KW-1185">Reference proteome</keyword>